<organism evidence="1 2">
    <name type="scientific">Helcococcus bovis</name>
    <dbReference type="NCBI Taxonomy" id="3153252"/>
    <lineage>
        <taxon>Bacteria</taxon>
        <taxon>Bacillati</taxon>
        <taxon>Bacillota</taxon>
        <taxon>Tissierellia</taxon>
        <taxon>Tissierellales</taxon>
        <taxon>Peptoniphilaceae</taxon>
        <taxon>Helcococcus</taxon>
    </lineage>
</organism>
<reference evidence="1 2" key="1">
    <citation type="journal article" date="2024" name="Front. Microbiol.">
        <title>Pangenomic and biochemical analyses of Helcococcus ovis reveal widespread tetracycline resistance and a novel bacterial species, Helcococcus bovis.</title>
        <authorList>
            <person name="Cunha F."/>
            <person name="Zhai Y."/>
            <person name="Casaro S."/>
            <person name="Jones K.L."/>
            <person name="Hernandez M."/>
            <person name="Bisinotto R.S."/>
            <person name="Kariyawasam S."/>
            <person name="Brown M.B."/>
            <person name="Phillips A."/>
            <person name="Jeong K.C."/>
            <person name="Galvao K.N."/>
        </authorList>
    </citation>
    <scope>NUCLEOTIDE SEQUENCE [LARGE SCALE GENOMIC DNA]</scope>
    <source>
        <strain evidence="1 2">KG197</strain>
    </source>
</reference>
<dbReference type="Proteomes" id="UP001629536">
    <property type="component" value="Unassembled WGS sequence"/>
</dbReference>
<name>A0ABW9F6Z7_9FIRM</name>
<dbReference type="EMBL" id="JBFNFH010000006">
    <property type="protein sequence ID" value="MFM1524771.1"/>
    <property type="molecule type" value="Genomic_DNA"/>
</dbReference>
<protein>
    <submittedName>
        <fullName evidence="1">Uncharacterized protein</fullName>
    </submittedName>
</protein>
<dbReference type="RefSeq" id="WP_408126472.1">
    <property type="nucleotide sequence ID" value="NZ_JBFNFH010000006.1"/>
</dbReference>
<evidence type="ECO:0000313" key="1">
    <source>
        <dbReference type="EMBL" id="MFM1524771.1"/>
    </source>
</evidence>
<evidence type="ECO:0000313" key="2">
    <source>
        <dbReference type="Proteomes" id="UP001629536"/>
    </source>
</evidence>
<keyword evidence="2" id="KW-1185">Reference proteome</keyword>
<comment type="caution">
    <text evidence="1">The sequence shown here is derived from an EMBL/GenBank/DDBJ whole genome shotgun (WGS) entry which is preliminary data.</text>
</comment>
<accession>A0ABW9F6Z7</accession>
<sequence>MKIDKNKISNNFKVNYHGLELEFELYELEYIESTLKSLEETGIVFNARTIELPEYNSFKSLREYHKEDNSRYFYSYIKFFEFNKKLYGIVGGKTNYVNPDISFKLDGNSIARNFLRDNNLEYSRKVIIVDHYKSGLDKNIDDYQAKFLEKYLQRLFNLFDS</sequence>
<proteinExistence type="predicted"/>
<gene>
    <name evidence="1" type="ORF">ABGF40_03705</name>
</gene>